<accession>A0AAV2PBS0</accession>
<dbReference type="EMBL" id="OZ034832">
    <property type="protein sequence ID" value="CAL1689797.1"/>
    <property type="molecule type" value="Genomic_DNA"/>
</dbReference>
<feature type="binding site" evidence="3">
    <location>
        <position position="296"/>
    </location>
    <ligand>
        <name>FAD</name>
        <dbReference type="ChEBI" id="CHEBI:57692"/>
    </ligand>
</feature>
<keyword evidence="4" id="KW-0732">Signal</keyword>
<dbReference type="Pfam" id="PF00732">
    <property type="entry name" value="GMC_oxred_N"/>
    <property type="match status" value="1"/>
</dbReference>
<evidence type="ECO:0000256" key="4">
    <source>
        <dbReference type="SAM" id="SignalP"/>
    </source>
</evidence>
<feature type="chain" id="PRO_5044714364" description="Glucose-methanol-choline oxidoreductase N-terminal domain-containing protein" evidence="4">
    <location>
        <begin position="20"/>
        <end position="645"/>
    </location>
</feature>
<feature type="binding site" evidence="3">
    <location>
        <position position="158"/>
    </location>
    <ligand>
        <name>FAD</name>
        <dbReference type="ChEBI" id="CHEBI:57692"/>
    </ligand>
</feature>
<feature type="active site" description="Proton acceptor" evidence="2">
    <location>
        <position position="617"/>
    </location>
</feature>
<reference evidence="6" key="1">
    <citation type="submission" date="2024-04" db="EMBL/GenBank/DDBJ databases">
        <authorList>
            <consortium name="Molecular Ecology Group"/>
        </authorList>
    </citation>
    <scope>NUCLEOTIDE SEQUENCE</scope>
</reference>
<dbReference type="Proteomes" id="UP001497644">
    <property type="component" value="Chromosome 9"/>
</dbReference>
<evidence type="ECO:0000256" key="2">
    <source>
        <dbReference type="PIRSR" id="PIRSR000137-1"/>
    </source>
</evidence>
<dbReference type="PANTHER" id="PTHR11552">
    <property type="entry name" value="GLUCOSE-METHANOL-CHOLINE GMC OXIDOREDUCTASE"/>
    <property type="match status" value="1"/>
</dbReference>
<dbReference type="GO" id="GO:0050660">
    <property type="term" value="F:flavin adenine dinucleotide binding"/>
    <property type="evidence" value="ECO:0007669"/>
    <property type="project" value="InterPro"/>
</dbReference>
<keyword evidence="3" id="KW-0274">FAD</keyword>
<dbReference type="Pfam" id="PF05199">
    <property type="entry name" value="GMC_oxred_C"/>
    <property type="match status" value="1"/>
</dbReference>
<protein>
    <recommendedName>
        <fullName evidence="5">Glucose-methanol-choline oxidoreductase N-terminal domain-containing protein</fullName>
    </recommendedName>
</protein>
<organism evidence="6 7">
    <name type="scientific">Lasius platythorax</name>
    <dbReference type="NCBI Taxonomy" id="488582"/>
    <lineage>
        <taxon>Eukaryota</taxon>
        <taxon>Metazoa</taxon>
        <taxon>Ecdysozoa</taxon>
        <taxon>Arthropoda</taxon>
        <taxon>Hexapoda</taxon>
        <taxon>Insecta</taxon>
        <taxon>Pterygota</taxon>
        <taxon>Neoptera</taxon>
        <taxon>Endopterygota</taxon>
        <taxon>Hymenoptera</taxon>
        <taxon>Apocrita</taxon>
        <taxon>Aculeata</taxon>
        <taxon>Formicoidea</taxon>
        <taxon>Formicidae</taxon>
        <taxon>Formicinae</taxon>
        <taxon>Lasius</taxon>
        <taxon>Lasius</taxon>
    </lineage>
</organism>
<name>A0AAV2PBS0_9HYME</name>
<feature type="domain" description="Glucose-methanol-choline oxidoreductase N-terminal" evidence="5">
    <location>
        <begin position="333"/>
        <end position="347"/>
    </location>
</feature>
<dbReference type="InterPro" id="IPR007867">
    <property type="entry name" value="GMC_OxRtase_C"/>
</dbReference>
<evidence type="ECO:0000259" key="5">
    <source>
        <dbReference type="PROSITE" id="PS00624"/>
    </source>
</evidence>
<dbReference type="InterPro" id="IPR000172">
    <property type="entry name" value="GMC_OxRdtase_N"/>
</dbReference>
<keyword evidence="3" id="KW-0285">Flavoprotein</keyword>
<proteinExistence type="inferred from homology"/>
<evidence type="ECO:0000313" key="7">
    <source>
        <dbReference type="Proteomes" id="UP001497644"/>
    </source>
</evidence>
<dbReference type="GO" id="GO:0016614">
    <property type="term" value="F:oxidoreductase activity, acting on CH-OH group of donors"/>
    <property type="evidence" value="ECO:0007669"/>
    <property type="project" value="InterPro"/>
</dbReference>
<dbReference type="SUPFAM" id="SSF51905">
    <property type="entry name" value="FAD/NAD(P)-binding domain"/>
    <property type="match status" value="1"/>
</dbReference>
<evidence type="ECO:0000313" key="6">
    <source>
        <dbReference type="EMBL" id="CAL1689797.1"/>
    </source>
</evidence>
<dbReference type="PANTHER" id="PTHR11552:SF158">
    <property type="entry name" value="GH23626P-RELATED"/>
    <property type="match status" value="1"/>
</dbReference>
<comment type="similarity">
    <text evidence="1">Belongs to the GMC oxidoreductase family.</text>
</comment>
<dbReference type="Gene3D" id="3.50.50.60">
    <property type="entry name" value="FAD/NAD(P)-binding domain"/>
    <property type="match status" value="1"/>
</dbReference>
<keyword evidence="7" id="KW-1185">Reference proteome</keyword>
<evidence type="ECO:0000256" key="1">
    <source>
        <dbReference type="ARBA" id="ARBA00010790"/>
    </source>
</evidence>
<dbReference type="PIRSF" id="PIRSF000137">
    <property type="entry name" value="Alcohol_oxidase"/>
    <property type="match status" value="1"/>
</dbReference>
<dbReference type="InterPro" id="IPR012132">
    <property type="entry name" value="GMC_OxRdtase"/>
</dbReference>
<dbReference type="InterPro" id="IPR036188">
    <property type="entry name" value="FAD/NAD-bd_sf"/>
</dbReference>
<dbReference type="AlphaFoldDB" id="A0AAV2PBS0"/>
<dbReference type="PROSITE" id="PS00624">
    <property type="entry name" value="GMC_OXRED_2"/>
    <property type="match status" value="1"/>
</dbReference>
<dbReference type="SUPFAM" id="SSF54373">
    <property type="entry name" value="FAD-linked reductases, C-terminal domain"/>
    <property type="match status" value="1"/>
</dbReference>
<gene>
    <name evidence="6" type="ORF">LPLAT_LOCUS14644</name>
</gene>
<evidence type="ECO:0000256" key="3">
    <source>
        <dbReference type="PIRSR" id="PIRSR000137-2"/>
    </source>
</evidence>
<dbReference type="Gene3D" id="3.30.560.10">
    <property type="entry name" value="Glucose Oxidase, domain 3"/>
    <property type="match status" value="1"/>
</dbReference>
<comment type="cofactor">
    <cofactor evidence="3">
        <name>FAD</name>
        <dbReference type="ChEBI" id="CHEBI:57692"/>
    </cofactor>
</comment>
<feature type="active site" description="Proton donor" evidence="2">
    <location>
        <position position="573"/>
    </location>
</feature>
<sequence>MPKLFRLFSIIAMIVPIQSDRQSLPNRYRNLYGDGNISNLSNIFGIGIGLLNFLQQGQRYLNQEIPDTTPEFGDVYDFVVVGAGTAGATIAARLSEIPQTKILLIEAGSNENFLMDIPIAAHALQLSNDINWDYRTKPSNRYCLGMNNNSCKWPRGKVMGGSSVLNYMIATRGAAEDYDRWAEMGNEGWAYKDVLKYFKKLETIDIPELQSDTIYHGTKGPLHISYPLFRTPLAEAFLKAGKELRYPLIDYNGKNTIGFAYLQSTIMNGTRMSSNRAYLYPARDRNNLHVTHRSMVRKVLIDRRTNRAIGVEFTKYGRIISVFARKEVILCAGAIGSPQLLMLSGIGPAKHLRKLGIDVVRNAPVGENLMDHVSFGGLTWTVNAPVAIRMQDMINPTNPYVTDFLIRQSGPITIPGACEALGFIDTKHPEKRSGLPDIELLFAGGGFKGDIILPIVMGFNTQIHQIWNKYSDQYGWSILPMLLKPKSRGRIRLLANDVNVKPEIVPNYFDDPEDVETMIAGIKAALKIGQTKAMQTFGSQLANDTYPGCENYNYDSYAYWECAVRTISCTIYHFSGTCKMGPRKDPTAVVDPKLKVIGIQGLRIADASIMPEIISAHTNIPVYMIAEKLADMVKEEWGYLKKPLS</sequence>
<feature type="signal peptide" evidence="4">
    <location>
        <begin position="1"/>
        <end position="19"/>
    </location>
</feature>
<dbReference type="EMBL" id="OZ034832">
    <property type="protein sequence ID" value="CAL1689798.1"/>
    <property type="molecule type" value="Genomic_DNA"/>
</dbReference>